<comment type="similarity">
    <text evidence="1">Belongs to the bacterial secretin family.</text>
</comment>
<dbReference type="GO" id="GO:0009306">
    <property type="term" value="P:protein secretion"/>
    <property type="evidence" value="ECO:0007669"/>
    <property type="project" value="InterPro"/>
</dbReference>
<evidence type="ECO:0000256" key="1">
    <source>
        <dbReference type="RuleBase" id="RU004003"/>
    </source>
</evidence>
<dbReference type="GO" id="GO:0015627">
    <property type="term" value="C:type II protein secretion system complex"/>
    <property type="evidence" value="ECO:0007669"/>
    <property type="project" value="TreeGrafter"/>
</dbReference>
<evidence type="ECO:0000259" key="2">
    <source>
        <dbReference type="Pfam" id="PF00263"/>
    </source>
</evidence>
<evidence type="ECO:0000313" key="3">
    <source>
        <dbReference type="EMBL" id="QQG37443.1"/>
    </source>
</evidence>
<protein>
    <submittedName>
        <fullName evidence="3">Type II and III secretion system family protein</fullName>
    </submittedName>
</protein>
<dbReference type="PANTHER" id="PTHR30332">
    <property type="entry name" value="PROBABLE GENERAL SECRETION PATHWAY PROTEIN D"/>
    <property type="match status" value="1"/>
</dbReference>
<gene>
    <name evidence="3" type="ORF">HYS17_09210</name>
</gene>
<feature type="domain" description="Type II/III secretion system secretin-like" evidence="2">
    <location>
        <begin position="399"/>
        <end position="588"/>
    </location>
</feature>
<organism evidence="3 4">
    <name type="scientific">Micavibrio aeruginosavorus</name>
    <dbReference type="NCBI Taxonomy" id="349221"/>
    <lineage>
        <taxon>Bacteria</taxon>
        <taxon>Pseudomonadati</taxon>
        <taxon>Bdellovibrionota</taxon>
        <taxon>Bdellovibrionia</taxon>
        <taxon>Bdellovibrionales</taxon>
        <taxon>Pseudobdellovibrionaceae</taxon>
        <taxon>Micavibrio</taxon>
    </lineage>
</organism>
<dbReference type="AlphaFoldDB" id="A0A7T5UJ70"/>
<dbReference type="InterPro" id="IPR004846">
    <property type="entry name" value="T2SS/T3SS_dom"/>
</dbReference>
<sequence>MLGSTALSLAVAVSVTGCDLMDNQLKTDRSAHLDFQDYRDALAPRSPEEDAASDDGSAIPDFQNYVATPTENIKPMPLVSISVNQTVPLRDVLYELAKQADYDIELDPRISGSVIFTARERPFDLVIKRISEIAGLRYKFEEDIVRVELDLPYQKSYKLDYLSYIRKNTSSIKNDVAVVTGDGAGTGSKFETEATSEADFWAELNAGITQILGADASSGQMKTSGDPQITAVEPTAAPVAPVAATPVEGAGAGGEGADAQPVVQVQPPDATLQVSALPSVGGSAEPVEAGSSTFSINKQAGVISVMATERQHEQLAAYLDEVRTSTTAQVLIEAKVMEVSLDDKYAAGINWELLQVGDLAAEFTNSGSLARPFLSGETSSESNFSLSVLGNDVTAAVDALSKFGTVHALASPRMTVLNNQSAVLNVANNEVYFELDIDVSSTDAGTQITVDSQIRNVPEGVLINVQPSINLENRTVSMAVRPTVTRIVEFKEDPGVAFVVAQAAAAGSDIELESGIPVVNVQEMDSIIKVSSGQAIVLGGLLQDRATSTERGVPVLSEIPLFGNVFKNHTDSIEKTELVIFLKATIIDADGDTVDQIDKDIYRRFSGDRRPLDL</sequence>
<name>A0A7T5UJ70_9BACT</name>
<evidence type="ECO:0000313" key="4">
    <source>
        <dbReference type="Proteomes" id="UP000595362"/>
    </source>
</evidence>
<dbReference type="Proteomes" id="UP000595362">
    <property type="component" value="Chromosome"/>
</dbReference>
<dbReference type="InterPro" id="IPR050810">
    <property type="entry name" value="Bact_Secretion_Sys_Channel"/>
</dbReference>
<reference evidence="3 4" key="1">
    <citation type="submission" date="2020-07" db="EMBL/GenBank/DDBJ databases">
        <title>Huge and variable diversity of episymbiotic CPR bacteria and DPANN archaea in groundwater ecosystems.</title>
        <authorList>
            <person name="He C.Y."/>
            <person name="Keren R."/>
            <person name="Whittaker M."/>
            <person name="Farag I.F."/>
            <person name="Doudna J."/>
            <person name="Cate J.H.D."/>
            <person name="Banfield J.F."/>
        </authorList>
    </citation>
    <scope>NUCLEOTIDE SEQUENCE [LARGE SCALE GENOMIC DNA]</scope>
    <source>
        <strain evidence="3">NC_groundwater_70_Ag_B-0.1um_54_66</strain>
    </source>
</reference>
<dbReference type="Gene3D" id="3.30.1370.130">
    <property type="match status" value="1"/>
</dbReference>
<dbReference type="EMBL" id="CP066681">
    <property type="protein sequence ID" value="QQG37443.1"/>
    <property type="molecule type" value="Genomic_DNA"/>
</dbReference>
<proteinExistence type="inferred from homology"/>
<dbReference type="InterPro" id="IPR001775">
    <property type="entry name" value="GspD/PilQ"/>
</dbReference>
<dbReference type="PANTHER" id="PTHR30332:SF17">
    <property type="entry name" value="TYPE IV PILIATION SYSTEM PROTEIN DR_0774-RELATED"/>
    <property type="match status" value="1"/>
</dbReference>
<dbReference type="Pfam" id="PF00263">
    <property type="entry name" value="Secretin"/>
    <property type="match status" value="1"/>
</dbReference>
<dbReference type="PRINTS" id="PR00811">
    <property type="entry name" value="BCTERIALGSPD"/>
</dbReference>
<accession>A0A7T5UJ70</accession>